<evidence type="ECO:0000313" key="1">
    <source>
        <dbReference type="EMBL" id="HJF64500.1"/>
    </source>
</evidence>
<name>A0A9D3A0M8_9ACTN</name>
<dbReference type="EMBL" id="DYWI01000001">
    <property type="protein sequence ID" value="HJF64500.1"/>
    <property type="molecule type" value="Genomic_DNA"/>
</dbReference>
<organism evidence="1 2">
    <name type="scientific">Slackia equolifaciens</name>
    <dbReference type="NCBI Taxonomy" id="498718"/>
    <lineage>
        <taxon>Bacteria</taxon>
        <taxon>Bacillati</taxon>
        <taxon>Actinomycetota</taxon>
        <taxon>Coriobacteriia</taxon>
        <taxon>Eggerthellales</taxon>
        <taxon>Eggerthellaceae</taxon>
        <taxon>Slackia</taxon>
    </lineage>
</organism>
<protein>
    <recommendedName>
        <fullName evidence="3">DUF559 domain-containing protein</fullName>
    </recommendedName>
</protein>
<gene>
    <name evidence="1" type="ORF">K8U77_00060</name>
</gene>
<reference evidence="1" key="2">
    <citation type="submission" date="2021-09" db="EMBL/GenBank/DDBJ databases">
        <authorList>
            <person name="Gilroy R."/>
        </authorList>
    </citation>
    <scope>NUCLEOTIDE SEQUENCE</scope>
    <source>
        <strain evidence="1">ChiGjej6B6-11269</strain>
    </source>
</reference>
<dbReference type="Gene3D" id="3.40.960.10">
    <property type="entry name" value="VSR Endonuclease"/>
    <property type="match status" value="1"/>
</dbReference>
<reference evidence="1" key="1">
    <citation type="journal article" date="2021" name="PeerJ">
        <title>Extensive microbial diversity within the chicken gut microbiome revealed by metagenomics and culture.</title>
        <authorList>
            <person name="Gilroy R."/>
            <person name="Ravi A."/>
            <person name="Getino M."/>
            <person name="Pursley I."/>
            <person name="Horton D.L."/>
            <person name="Alikhan N.F."/>
            <person name="Baker D."/>
            <person name="Gharbi K."/>
            <person name="Hall N."/>
            <person name="Watson M."/>
            <person name="Adriaenssens E.M."/>
            <person name="Foster-Nyarko E."/>
            <person name="Jarju S."/>
            <person name="Secka A."/>
            <person name="Antonio M."/>
            <person name="Oren A."/>
            <person name="Chaudhuri R.R."/>
            <person name="La Ragione R."/>
            <person name="Hildebrand F."/>
            <person name="Pallen M.J."/>
        </authorList>
    </citation>
    <scope>NUCLEOTIDE SEQUENCE</scope>
    <source>
        <strain evidence="1">ChiGjej6B6-11269</strain>
    </source>
</reference>
<dbReference type="Proteomes" id="UP000786989">
    <property type="component" value="Unassembled WGS sequence"/>
</dbReference>
<dbReference type="AlphaFoldDB" id="A0A9D3A0M8"/>
<sequence>MPCLSHISALECLRNPWLYATMEPVATTAFYATEPGGQRALSQGEFALPDCISLPCHMLANAPCTIHSTGTFIQHVSTRKYPEDSFLRIDRTLICSAPELCFVQMASYIPIQELIWLGCELCSDYSILNDGYIERSRLSTKRKLESYINHAKGQYGVKAARRALRYLCEGAASPSEAALTMLATLPPTLGGYALPSPTLNARVNLSKRAQAETGNTCYKCDLLWPKAKLDLEYDSDSHHTGALRIAEDALRRNTLKSDKGIDVIVVTNRQLRDPAKFNYLMHQTAKALHVKLKGRTAMSIGAEHDLREILFRHERAPRQQNSLEFAERDPELADQYS</sequence>
<proteinExistence type="predicted"/>
<evidence type="ECO:0000313" key="2">
    <source>
        <dbReference type="Proteomes" id="UP000786989"/>
    </source>
</evidence>
<evidence type="ECO:0008006" key="3">
    <source>
        <dbReference type="Google" id="ProtNLM"/>
    </source>
</evidence>
<comment type="caution">
    <text evidence="1">The sequence shown here is derived from an EMBL/GenBank/DDBJ whole genome shotgun (WGS) entry which is preliminary data.</text>
</comment>
<accession>A0A9D3A0M8</accession>